<dbReference type="InterPro" id="IPR036428">
    <property type="entry name" value="PCD_sf"/>
</dbReference>
<protein>
    <recommendedName>
        <fullName evidence="4">Putative pterin-4-alpha-carbinolamine dehydratase</fullName>
        <shortName evidence="4">PHS</shortName>
        <ecNumber evidence="4">4.2.1.96</ecNumber>
    </recommendedName>
    <alternativeName>
        <fullName evidence="4">4-alpha-hydroxy-tetrahydropterin dehydratase</fullName>
    </alternativeName>
    <alternativeName>
        <fullName evidence="4">Pterin carbinolamine dehydratase</fullName>
        <shortName evidence="4">PCD</shortName>
    </alternativeName>
</protein>
<gene>
    <name evidence="5" type="ORF">HNI00_01105</name>
</gene>
<evidence type="ECO:0000256" key="4">
    <source>
        <dbReference type="HAMAP-Rule" id="MF_00434"/>
    </source>
</evidence>
<comment type="similarity">
    <text evidence="2 4">Belongs to the pterin-4-alpha-carbinolamine dehydratase family.</text>
</comment>
<sequence length="138" mass="14639">MHRNIEPRRNWILGAGLGLVLAIGAGSRGAIALPVLLSSDEIARQMQDLSDWALAGQDISCTYSFGNFVEAIAFVNRLVEPAEAAAHHPDLTIAYNRVTLRLTTHDAGGLTDLDFRVAQAARAATNPGGSPLTCAAME</sequence>
<reference evidence="5" key="1">
    <citation type="submission" date="2020-05" db="EMBL/GenBank/DDBJ databases">
        <authorList>
            <person name="Zhu T."/>
            <person name="Keshari N."/>
            <person name="Lu X."/>
        </authorList>
    </citation>
    <scope>NUCLEOTIDE SEQUENCE</scope>
    <source>
        <strain evidence="5">NK1-22</strain>
    </source>
</reference>
<dbReference type="NCBIfam" id="NF002017">
    <property type="entry name" value="PRK00823.1-2"/>
    <property type="match status" value="1"/>
</dbReference>
<dbReference type="Pfam" id="PF01329">
    <property type="entry name" value="Pterin_4a"/>
    <property type="match status" value="1"/>
</dbReference>
<name>A0AA96Y0T6_9CYAN</name>
<comment type="catalytic activity">
    <reaction evidence="1 4">
        <text>(4aS,6R)-4a-hydroxy-L-erythro-5,6,7,8-tetrahydrobiopterin = (6R)-L-erythro-6,7-dihydrobiopterin + H2O</text>
        <dbReference type="Rhea" id="RHEA:11920"/>
        <dbReference type="ChEBI" id="CHEBI:15377"/>
        <dbReference type="ChEBI" id="CHEBI:15642"/>
        <dbReference type="ChEBI" id="CHEBI:43120"/>
        <dbReference type="EC" id="4.2.1.96"/>
    </reaction>
</comment>
<accession>A0AA96Y0T6</accession>
<dbReference type="EMBL" id="CP053540">
    <property type="protein sequence ID" value="WOB41927.1"/>
    <property type="molecule type" value="Genomic_DNA"/>
</dbReference>
<evidence type="ECO:0000256" key="3">
    <source>
        <dbReference type="ARBA" id="ARBA00023239"/>
    </source>
</evidence>
<dbReference type="SUPFAM" id="SSF55248">
    <property type="entry name" value="PCD-like"/>
    <property type="match status" value="1"/>
</dbReference>
<dbReference type="GO" id="GO:0006729">
    <property type="term" value="P:tetrahydrobiopterin biosynthetic process"/>
    <property type="evidence" value="ECO:0007669"/>
    <property type="project" value="InterPro"/>
</dbReference>
<dbReference type="GO" id="GO:0008124">
    <property type="term" value="F:4-alpha-hydroxytetrahydrobiopterin dehydratase activity"/>
    <property type="evidence" value="ECO:0007669"/>
    <property type="project" value="UniProtKB-UniRule"/>
</dbReference>
<evidence type="ECO:0000313" key="5">
    <source>
        <dbReference type="EMBL" id="WOB41927.1"/>
    </source>
</evidence>
<keyword evidence="3 4" id="KW-0456">Lyase</keyword>
<organism evidence="5">
    <name type="scientific">Thermoleptolyngbya oregonensis NK1-22</name>
    <dbReference type="NCBI Taxonomy" id="2547457"/>
    <lineage>
        <taxon>Bacteria</taxon>
        <taxon>Bacillati</taxon>
        <taxon>Cyanobacteriota</taxon>
        <taxon>Cyanophyceae</taxon>
        <taxon>Oculatellales</taxon>
        <taxon>Oculatellaceae</taxon>
        <taxon>Thermoleptolyngbya</taxon>
    </lineage>
</organism>
<dbReference type="PANTHER" id="PTHR12599">
    <property type="entry name" value="PTERIN-4-ALPHA-CARBINOLAMINE DEHYDRATASE"/>
    <property type="match status" value="1"/>
</dbReference>
<dbReference type="CDD" id="cd00488">
    <property type="entry name" value="PCD_DCoH"/>
    <property type="match status" value="1"/>
</dbReference>
<dbReference type="HAMAP" id="MF_00434">
    <property type="entry name" value="Pterin_4_alpha"/>
    <property type="match status" value="1"/>
</dbReference>
<proteinExistence type="inferred from homology"/>
<dbReference type="InterPro" id="IPR001533">
    <property type="entry name" value="Pterin_deHydtase"/>
</dbReference>
<evidence type="ECO:0000256" key="1">
    <source>
        <dbReference type="ARBA" id="ARBA00001554"/>
    </source>
</evidence>
<dbReference type="AlphaFoldDB" id="A0AA96Y0T6"/>
<evidence type="ECO:0000256" key="2">
    <source>
        <dbReference type="ARBA" id="ARBA00006472"/>
    </source>
</evidence>
<dbReference type="KEGG" id="tog:HNI00_01105"/>
<dbReference type="PANTHER" id="PTHR12599:SF0">
    <property type="entry name" value="PTERIN-4-ALPHA-CARBINOLAMINE DEHYDRATASE"/>
    <property type="match status" value="1"/>
</dbReference>
<dbReference type="Gene3D" id="3.30.1360.20">
    <property type="entry name" value="Transcriptional coactivator/pterin dehydratase"/>
    <property type="match status" value="1"/>
</dbReference>
<dbReference type="EC" id="4.2.1.96" evidence="4"/>